<dbReference type="GO" id="GO:0005524">
    <property type="term" value="F:ATP binding"/>
    <property type="evidence" value="ECO:0007669"/>
    <property type="project" value="UniProtKB-KW"/>
</dbReference>
<dbReference type="GO" id="GO:0016874">
    <property type="term" value="F:ligase activity"/>
    <property type="evidence" value="ECO:0007669"/>
    <property type="project" value="UniProtKB-KW"/>
</dbReference>
<evidence type="ECO:0000259" key="4">
    <source>
        <dbReference type="PROSITE" id="PS51186"/>
    </source>
</evidence>
<dbReference type="InterPro" id="IPR016102">
    <property type="entry name" value="Succinyl-CoA_synth-like"/>
</dbReference>
<keyword evidence="3" id="KW-0067">ATP-binding</keyword>
<name>A0A7X4HHV7_9BURK</name>
<keyword evidence="6" id="KW-1185">Reference proteome</keyword>
<dbReference type="Gene3D" id="3.40.630.30">
    <property type="match status" value="1"/>
</dbReference>
<dbReference type="PANTHER" id="PTHR43334:SF1">
    <property type="entry name" value="3-HYDROXYPROPIONATE--COA LIGASE [ADP-FORMING]"/>
    <property type="match status" value="1"/>
</dbReference>
<reference evidence="5 6" key="1">
    <citation type="submission" date="2019-12" db="EMBL/GenBank/DDBJ databases">
        <title>Novel species isolated from a subtropical stream in China.</title>
        <authorList>
            <person name="Lu H."/>
        </authorList>
    </citation>
    <scope>NUCLEOTIDE SEQUENCE [LARGE SCALE GENOMIC DNA]</scope>
    <source>
        <strain evidence="5 6">FT127W</strain>
    </source>
</reference>
<dbReference type="EMBL" id="WWCU01000037">
    <property type="protein sequence ID" value="MYN10400.1"/>
    <property type="molecule type" value="Genomic_DNA"/>
</dbReference>
<keyword evidence="5" id="KW-0808">Transferase</keyword>
<evidence type="ECO:0000256" key="2">
    <source>
        <dbReference type="ARBA" id="ARBA00022741"/>
    </source>
</evidence>
<gene>
    <name evidence="5" type="ORF">GTP77_24060</name>
</gene>
<keyword evidence="2" id="KW-0547">Nucleotide-binding</keyword>
<dbReference type="Proteomes" id="UP000450676">
    <property type="component" value="Unassembled WGS sequence"/>
</dbReference>
<keyword evidence="1" id="KW-0436">Ligase</keyword>
<dbReference type="AlphaFoldDB" id="A0A7X4HHV7"/>
<comment type="caution">
    <text evidence="5">The sequence shown here is derived from an EMBL/GenBank/DDBJ whole genome shotgun (WGS) entry which is preliminary data.</text>
</comment>
<dbReference type="Pfam" id="PF13380">
    <property type="entry name" value="CoA_binding_2"/>
    <property type="match status" value="1"/>
</dbReference>
<dbReference type="InterPro" id="IPR036291">
    <property type="entry name" value="NAD(P)-bd_dom_sf"/>
</dbReference>
<dbReference type="Pfam" id="PF13607">
    <property type="entry name" value="Succ_CoA_lig"/>
    <property type="match status" value="1"/>
</dbReference>
<dbReference type="InterPro" id="IPR051538">
    <property type="entry name" value="Acyl-CoA_Synth/Transferase"/>
</dbReference>
<dbReference type="Pfam" id="PF13302">
    <property type="entry name" value="Acetyltransf_3"/>
    <property type="match status" value="1"/>
</dbReference>
<dbReference type="Gene3D" id="3.30.470.20">
    <property type="entry name" value="ATP-grasp fold, B domain"/>
    <property type="match status" value="1"/>
</dbReference>
<dbReference type="InterPro" id="IPR003781">
    <property type="entry name" value="CoA-bd"/>
</dbReference>
<dbReference type="SUPFAM" id="SSF55729">
    <property type="entry name" value="Acyl-CoA N-acyltransferases (Nat)"/>
    <property type="match status" value="1"/>
</dbReference>
<evidence type="ECO:0000256" key="3">
    <source>
        <dbReference type="ARBA" id="ARBA00022840"/>
    </source>
</evidence>
<dbReference type="SMART" id="SM00881">
    <property type="entry name" value="CoA_binding"/>
    <property type="match status" value="1"/>
</dbReference>
<dbReference type="Pfam" id="PF13549">
    <property type="entry name" value="ATP-grasp_5"/>
    <property type="match status" value="1"/>
</dbReference>
<accession>A0A7X4HHV7</accession>
<dbReference type="InterPro" id="IPR032875">
    <property type="entry name" value="Succ_CoA_lig_flav_dom"/>
</dbReference>
<evidence type="ECO:0000256" key="1">
    <source>
        <dbReference type="ARBA" id="ARBA00022598"/>
    </source>
</evidence>
<evidence type="ECO:0000313" key="5">
    <source>
        <dbReference type="EMBL" id="MYN10400.1"/>
    </source>
</evidence>
<dbReference type="SUPFAM" id="SSF52210">
    <property type="entry name" value="Succinyl-CoA synthetase domains"/>
    <property type="match status" value="2"/>
</dbReference>
<organism evidence="5 6">
    <name type="scientific">Pseudoduganella aquatica</name>
    <dbReference type="NCBI Taxonomy" id="2660641"/>
    <lineage>
        <taxon>Bacteria</taxon>
        <taxon>Pseudomonadati</taxon>
        <taxon>Pseudomonadota</taxon>
        <taxon>Betaproteobacteria</taxon>
        <taxon>Burkholderiales</taxon>
        <taxon>Oxalobacteraceae</taxon>
        <taxon>Telluria group</taxon>
        <taxon>Pseudoduganella</taxon>
    </lineage>
</organism>
<dbReference type="Gene3D" id="3.40.50.261">
    <property type="entry name" value="Succinyl-CoA synthetase domains"/>
    <property type="match status" value="2"/>
</dbReference>
<dbReference type="InterPro" id="IPR016181">
    <property type="entry name" value="Acyl_CoA_acyltransferase"/>
</dbReference>
<protein>
    <submittedName>
        <fullName evidence="5">GNAT family N-acetyltransferase</fullName>
    </submittedName>
</protein>
<dbReference type="PANTHER" id="PTHR43334">
    <property type="entry name" value="ACETATE--COA LIGASE [ADP-FORMING]"/>
    <property type="match status" value="1"/>
</dbReference>
<dbReference type="Gene3D" id="3.40.50.720">
    <property type="entry name" value="NAD(P)-binding Rossmann-like Domain"/>
    <property type="match status" value="1"/>
</dbReference>
<dbReference type="GO" id="GO:0016747">
    <property type="term" value="F:acyltransferase activity, transferring groups other than amino-acyl groups"/>
    <property type="evidence" value="ECO:0007669"/>
    <property type="project" value="InterPro"/>
</dbReference>
<evidence type="ECO:0000313" key="6">
    <source>
        <dbReference type="Proteomes" id="UP000450676"/>
    </source>
</evidence>
<feature type="domain" description="N-acetyltransferase" evidence="4">
    <location>
        <begin position="646"/>
        <end position="803"/>
    </location>
</feature>
<dbReference type="RefSeq" id="WP_161074693.1">
    <property type="nucleotide sequence ID" value="NZ_WWCU01000037.1"/>
</dbReference>
<dbReference type="PROSITE" id="PS51186">
    <property type="entry name" value="GNAT"/>
    <property type="match status" value="1"/>
</dbReference>
<sequence>MSIRNFNSLFDPGSVAVIGASLRPGSLGAIVLTNMAEGGYAGALWPVNPKYDELLGVRCYSKVSALPNAPDLAIICTPPATVPGLIAELGARGTRAAVVLSKGLDETRSGGKSARQAMLEAAKPHLLRILGPGGVGLLAPHSGLNASLAEGGAKAGKIAFVSQSDALMAAVLDWARLHGIGFSKFASLGERADIDLGDLLDFLADDSDTAAILVYMENLACARKFMSAARLAARAKPVIVLKAGRDASDPVYDAAFRRAGMLRVHSTEDLFDAAETLAHARALRGERLAIVANGGALGTIATDALAYADGKLAPLSPETVKLLRAAQPEVAAHGASAPQNPFQLGGAATPEQYVAAFEALLREPQVDAVLLIHAPATGVDASRIAALLAPLARGSGKNVLSCWLGGASVAGARRVFAEAGLPSYDTPEQAVRGFMQMAQYRRNQELLMEVPGQFPPGSKPERAAARAVIAAAMAEGRQVLEPEETRAVLGAYGIRMAEQGSAPPPHSDELAIGVHDDPSFGPVISLSPGGPAGARARADARVIGLPPLNMVLARDLLERSGLGDGGDAVCHTLIQVSDLVADTCELASLSIDPLLAGRDANGGGDGGVLALGARITLGAPRASYRLAIRAYPQELEQEVQWQGGPLTLRPIRPEDAPQHVEFFARIDPDDVRLRFFSAMRELQPAQLARLTQIDYDRAMAFIATRVGSGGRPETLGVVRAVADPDNQHAEFAILVRSDLKGKGLGAILFQKLVEYFRSRGTAAIVGEALSENGGVQQLVRRFGGTVSPSPEPGMANLLLKLQA</sequence>
<proteinExistence type="predicted"/>
<dbReference type="InterPro" id="IPR000182">
    <property type="entry name" value="GNAT_dom"/>
</dbReference>
<dbReference type="SUPFAM" id="SSF51735">
    <property type="entry name" value="NAD(P)-binding Rossmann-fold domains"/>
    <property type="match status" value="1"/>
</dbReference>